<reference evidence="1 2" key="1">
    <citation type="journal article" date="2019" name="Nat. Plants">
        <title>Stout camphor tree genome fills gaps in understanding of flowering plant genome evolution.</title>
        <authorList>
            <person name="Chaw S.M."/>
            <person name="Liu Y.C."/>
            <person name="Wu Y.W."/>
            <person name="Wang H.Y."/>
            <person name="Lin C.I."/>
            <person name="Wu C.S."/>
            <person name="Ke H.M."/>
            <person name="Chang L.Y."/>
            <person name="Hsu C.Y."/>
            <person name="Yang H.T."/>
            <person name="Sudianto E."/>
            <person name="Hsu M.H."/>
            <person name="Wu K.P."/>
            <person name="Wang L.N."/>
            <person name="Leebens-Mack J.H."/>
            <person name="Tsai I.J."/>
        </authorList>
    </citation>
    <scope>NUCLEOTIDE SEQUENCE [LARGE SCALE GENOMIC DNA]</scope>
    <source>
        <strain evidence="2">cv. Chaw 1501</strain>
        <tissue evidence="1">Young leaves</tissue>
    </source>
</reference>
<comment type="caution">
    <text evidence="1">The sequence shown here is derived from an EMBL/GenBank/DDBJ whole genome shotgun (WGS) entry which is preliminary data.</text>
</comment>
<name>A0A3S4P0I0_9MAGN</name>
<dbReference type="EMBL" id="QPKB01000005">
    <property type="protein sequence ID" value="RWR84131.1"/>
    <property type="molecule type" value="Genomic_DNA"/>
</dbReference>
<protein>
    <submittedName>
        <fullName evidence="1">Uncharacterized protein</fullName>
    </submittedName>
</protein>
<accession>A0A3S4P0I0</accession>
<keyword evidence="2" id="KW-1185">Reference proteome</keyword>
<sequence length="68" mass="7226">MATGSLYRGTPSLPNDMDMTSTPSAIAWSIPARMSAMELPSSHRTLYIATCARGAIPLAVPGAYPNRM</sequence>
<organism evidence="1 2">
    <name type="scientific">Cinnamomum micranthum f. kanehirae</name>
    <dbReference type="NCBI Taxonomy" id="337451"/>
    <lineage>
        <taxon>Eukaryota</taxon>
        <taxon>Viridiplantae</taxon>
        <taxon>Streptophyta</taxon>
        <taxon>Embryophyta</taxon>
        <taxon>Tracheophyta</taxon>
        <taxon>Spermatophyta</taxon>
        <taxon>Magnoliopsida</taxon>
        <taxon>Magnoliidae</taxon>
        <taxon>Laurales</taxon>
        <taxon>Lauraceae</taxon>
        <taxon>Cinnamomum</taxon>
    </lineage>
</organism>
<evidence type="ECO:0000313" key="2">
    <source>
        <dbReference type="Proteomes" id="UP000283530"/>
    </source>
</evidence>
<evidence type="ECO:0000313" key="1">
    <source>
        <dbReference type="EMBL" id="RWR84131.1"/>
    </source>
</evidence>
<dbReference type="OrthoDB" id="1981602at2759"/>
<dbReference type="Proteomes" id="UP000283530">
    <property type="component" value="Unassembled WGS sequence"/>
</dbReference>
<gene>
    <name evidence="1" type="ORF">CKAN_01291900</name>
</gene>
<dbReference type="AlphaFoldDB" id="A0A3S4P0I0"/>
<proteinExistence type="predicted"/>